<proteinExistence type="predicted"/>
<dbReference type="GO" id="GO:0000160">
    <property type="term" value="P:phosphorelay signal transduction system"/>
    <property type="evidence" value="ECO:0007669"/>
    <property type="project" value="InterPro"/>
</dbReference>
<reference evidence="1 2" key="1">
    <citation type="journal article" date="2014" name="Int. J. Syst. Evol. Microbiol.">
        <title>Complete genome sequence of Corynebacterium casei LMG S-19264T (=DSM 44701T), isolated from a smear-ripened cheese.</title>
        <authorList>
            <consortium name="US DOE Joint Genome Institute (JGI-PGF)"/>
            <person name="Walter F."/>
            <person name="Albersmeier A."/>
            <person name="Kalinowski J."/>
            <person name="Ruckert C."/>
        </authorList>
    </citation>
    <scope>NUCLEOTIDE SEQUENCE [LARGE SCALE GENOMIC DNA]</scope>
    <source>
        <strain evidence="1 2">CGMCC 1.15358</strain>
    </source>
</reference>
<dbReference type="EMBL" id="BMIO01000024">
    <property type="protein sequence ID" value="GGD54612.1"/>
    <property type="molecule type" value="Genomic_DNA"/>
</dbReference>
<sequence length="121" mass="13907">MQGLNSDHRNPLIDISVIKQNCEFIEKDEMLRLIAIFEKDLKDLIIVPLSGDESRYSVPADVEHRIRGSAAMIGAKYIAENLIFLTKPFLQSDNRKRMSIRSLIECIEKLNEAVQCSYQRP</sequence>
<dbReference type="SUPFAM" id="SSF47226">
    <property type="entry name" value="Histidine-containing phosphotransfer domain, HPT domain"/>
    <property type="match status" value="1"/>
</dbReference>
<accession>A0A916YP62</accession>
<dbReference type="Proteomes" id="UP000598997">
    <property type="component" value="Unassembled WGS sequence"/>
</dbReference>
<dbReference type="InterPro" id="IPR036641">
    <property type="entry name" value="HPT_dom_sf"/>
</dbReference>
<dbReference type="Gene3D" id="1.20.120.160">
    <property type="entry name" value="HPT domain"/>
    <property type="match status" value="1"/>
</dbReference>
<evidence type="ECO:0000313" key="2">
    <source>
        <dbReference type="Proteomes" id="UP000598997"/>
    </source>
</evidence>
<name>A0A916YP62_9SPHN</name>
<evidence type="ECO:0000313" key="1">
    <source>
        <dbReference type="EMBL" id="GGD54612.1"/>
    </source>
</evidence>
<protein>
    <recommendedName>
        <fullName evidence="3">HPt domain-containing protein</fullName>
    </recommendedName>
</protein>
<evidence type="ECO:0008006" key="3">
    <source>
        <dbReference type="Google" id="ProtNLM"/>
    </source>
</evidence>
<gene>
    <name evidence="1" type="ORF">GCM10010989_30960</name>
</gene>
<comment type="caution">
    <text evidence="1">The sequence shown here is derived from an EMBL/GenBank/DDBJ whole genome shotgun (WGS) entry which is preliminary data.</text>
</comment>
<keyword evidence="2" id="KW-1185">Reference proteome</keyword>
<organism evidence="1 2">
    <name type="scientific">Croceicoccus pelagius</name>
    <dbReference type="NCBI Taxonomy" id="1703341"/>
    <lineage>
        <taxon>Bacteria</taxon>
        <taxon>Pseudomonadati</taxon>
        <taxon>Pseudomonadota</taxon>
        <taxon>Alphaproteobacteria</taxon>
        <taxon>Sphingomonadales</taxon>
        <taxon>Erythrobacteraceae</taxon>
        <taxon>Croceicoccus</taxon>
    </lineage>
</organism>
<dbReference type="AlphaFoldDB" id="A0A916YP62"/>